<evidence type="ECO:0000313" key="6">
    <source>
        <dbReference type="EMBL" id="MDN3709415.1"/>
    </source>
</evidence>
<reference evidence="5" key="1">
    <citation type="journal article" date="2014" name="Int. J. Syst. Evol. Microbiol.">
        <title>Complete genome of a new Firmicutes species belonging to the dominant human colonic microbiota ('Ruminococcus bicirculans') reveals two chromosomes and a selective capacity to utilize plant glucans.</title>
        <authorList>
            <consortium name="NISC Comparative Sequencing Program"/>
            <person name="Wegmann U."/>
            <person name="Louis P."/>
            <person name="Goesmann A."/>
            <person name="Henrissat B."/>
            <person name="Duncan S.H."/>
            <person name="Flint H.J."/>
        </authorList>
    </citation>
    <scope>NUCLEOTIDE SEQUENCE</scope>
    <source>
        <strain evidence="5">CECT 7184</strain>
    </source>
</reference>
<dbReference type="EMBL" id="JAUFQU010000001">
    <property type="protein sequence ID" value="MDN3706612.1"/>
    <property type="molecule type" value="Genomic_DNA"/>
</dbReference>
<proteinExistence type="predicted"/>
<keyword evidence="7" id="KW-1185">Reference proteome</keyword>
<evidence type="ECO:0000313" key="7">
    <source>
        <dbReference type="Proteomes" id="UP001242368"/>
    </source>
</evidence>
<accession>A0ABT8CTT2</accession>
<dbReference type="InterPro" id="IPR020449">
    <property type="entry name" value="Tscrpt_reg_AraC-type_HTH"/>
</dbReference>
<comment type="caution">
    <text evidence="5">The sequence shown here is derived from an EMBL/GenBank/DDBJ whole genome shotgun (WGS) entry which is preliminary data.</text>
</comment>
<dbReference type="EMBL" id="JAUFQU010000034">
    <property type="protein sequence ID" value="MDN3709415.1"/>
    <property type="molecule type" value="Genomic_DNA"/>
</dbReference>
<feature type="domain" description="HTH araC/xylS-type" evidence="4">
    <location>
        <begin position="204"/>
        <end position="285"/>
    </location>
</feature>
<dbReference type="PROSITE" id="PS01124">
    <property type="entry name" value="HTH_ARAC_FAMILY_2"/>
    <property type="match status" value="1"/>
</dbReference>
<reference evidence="5" key="3">
    <citation type="submission" date="2023-06" db="EMBL/GenBank/DDBJ databases">
        <authorList>
            <person name="Lucena T."/>
            <person name="Sun Q."/>
        </authorList>
    </citation>
    <scope>NUCLEOTIDE SEQUENCE</scope>
    <source>
        <strain evidence="5">CECT 7184</strain>
    </source>
</reference>
<dbReference type="RefSeq" id="WP_290362677.1">
    <property type="nucleotide sequence ID" value="NZ_JAUFQU010000001.1"/>
</dbReference>
<dbReference type="Proteomes" id="UP001242368">
    <property type="component" value="Unassembled WGS sequence"/>
</dbReference>
<keyword evidence="1" id="KW-0805">Transcription regulation</keyword>
<name>A0ABT8CTT2_9FLAO</name>
<dbReference type="InterPro" id="IPR009057">
    <property type="entry name" value="Homeodomain-like_sf"/>
</dbReference>
<sequence length="288" mass="33603">MQTVTVPVCNIDLFDDKANHFWLGSIAAITERYPVLEQHHENLFYSLLFIEKAEGTVNIDGTNFIADHAQIIIIKPHCINSIKLHKGAVGKLICFTEDFFSLRYNNNVLYHFSFLETSVQKNVFLDGKQMAYWNTLLYLIWNEFELQKKQSEKAIRSYLNIILIELDRLHKPSKVRGFHTPAHEKVLHFQKLTEKYFNMHKLPSEYAKMLFISTNYLNKICKKITGQTAGDLIRKQVIIEAQRMLHYTNDAISEIAGKLGFEHVSYFITFFKKHTGKTPEEFRKGSLH</sequence>
<protein>
    <submittedName>
        <fullName evidence="5">Helix-turn-helix domain-containing protein</fullName>
    </submittedName>
</protein>
<evidence type="ECO:0000259" key="4">
    <source>
        <dbReference type="PROSITE" id="PS01124"/>
    </source>
</evidence>
<dbReference type="PANTHER" id="PTHR43280:SF32">
    <property type="entry name" value="TRANSCRIPTIONAL REGULATORY PROTEIN"/>
    <property type="match status" value="1"/>
</dbReference>
<gene>
    <name evidence="5" type="ORF">QW060_05645</name>
    <name evidence="6" type="ORF">QW060_20610</name>
</gene>
<reference evidence="7" key="2">
    <citation type="journal article" date="2019" name="Int. J. Syst. Evol. Microbiol.">
        <title>The Global Catalogue of Microorganisms (GCM) 10K type strain sequencing project: providing services to taxonomists for standard genome sequencing and annotation.</title>
        <authorList>
            <consortium name="The Broad Institute Genomics Platform"/>
            <consortium name="The Broad Institute Genome Sequencing Center for Infectious Disease"/>
            <person name="Wu L."/>
            <person name="Ma J."/>
        </authorList>
    </citation>
    <scope>NUCLEOTIDE SEQUENCE [LARGE SCALE GENOMIC DNA]</scope>
    <source>
        <strain evidence="7">CECT 7184</strain>
    </source>
</reference>
<keyword evidence="3" id="KW-0804">Transcription</keyword>
<evidence type="ECO:0000313" key="5">
    <source>
        <dbReference type="EMBL" id="MDN3706612.1"/>
    </source>
</evidence>
<dbReference type="PRINTS" id="PR00032">
    <property type="entry name" value="HTHARAC"/>
</dbReference>
<dbReference type="PANTHER" id="PTHR43280">
    <property type="entry name" value="ARAC-FAMILY TRANSCRIPTIONAL REGULATOR"/>
    <property type="match status" value="1"/>
</dbReference>
<evidence type="ECO:0000256" key="3">
    <source>
        <dbReference type="ARBA" id="ARBA00023163"/>
    </source>
</evidence>
<keyword evidence="2" id="KW-0238">DNA-binding</keyword>
<dbReference type="InterPro" id="IPR018060">
    <property type="entry name" value="HTH_AraC"/>
</dbReference>
<evidence type="ECO:0000256" key="1">
    <source>
        <dbReference type="ARBA" id="ARBA00023015"/>
    </source>
</evidence>
<evidence type="ECO:0000256" key="2">
    <source>
        <dbReference type="ARBA" id="ARBA00023125"/>
    </source>
</evidence>
<dbReference type="Gene3D" id="1.10.10.60">
    <property type="entry name" value="Homeodomain-like"/>
    <property type="match status" value="1"/>
</dbReference>
<dbReference type="SMART" id="SM00342">
    <property type="entry name" value="HTH_ARAC"/>
    <property type="match status" value="1"/>
</dbReference>
<dbReference type="SUPFAM" id="SSF46689">
    <property type="entry name" value="Homeodomain-like"/>
    <property type="match status" value="1"/>
</dbReference>
<dbReference type="Pfam" id="PF12833">
    <property type="entry name" value="HTH_18"/>
    <property type="match status" value="1"/>
</dbReference>
<organism evidence="5 7">
    <name type="scientific">Paenimyroides ceti</name>
    <dbReference type="NCBI Taxonomy" id="395087"/>
    <lineage>
        <taxon>Bacteria</taxon>
        <taxon>Pseudomonadati</taxon>
        <taxon>Bacteroidota</taxon>
        <taxon>Flavobacteriia</taxon>
        <taxon>Flavobacteriales</taxon>
        <taxon>Flavobacteriaceae</taxon>
        <taxon>Paenimyroides</taxon>
    </lineage>
</organism>